<evidence type="ECO:0000313" key="2">
    <source>
        <dbReference type="EMBL" id="QNO50493.1"/>
    </source>
</evidence>
<dbReference type="AlphaFoldDB" id="A0A7G9YR59"/>
<sequence>MDSDKINKLVEYANTPDDFDGPVFIERWQRQVEAFLREAIGQDALVSFMDYDRLNKWDAFAAQKGHLHALVCKFHQTSESKSENVQGISDKTMDPIHSKKVFVVHGRDNEEKEKVSRFIENAGLEAIILHEQPNEGLTVVEKFELHSDVIFAVILLTPDDMAYNTNAPENICPRARQNVVLELGYFLGKLGRSRVCALHKGGVEIPSDIRGVLYIELDPHGAWKNKLAKEFVHANLTIDLSVLL</sequence>
<evidence type="ECO:0000259" key="1">
    <source>
        <dbReference type="Pfam" id="PF10137"/>
    </source>
</evidence>
<gene>
    <name evidence="2" type="ORF">EGLMOMJH_00032</name>
</gene>
<name>A0A7G9YR59_9EURY</name>
<organism evidence="2">
    <name type="scientific">Candidatus Methanogaster sp. ANME-2c ERB4</name>
    <dbReference type="NCBI Taxonomy" id="2759911"/>
    <lineage>
        <taxon>Archaea</taxon>
        <taxon>Methanobacteriati</taxon>
        <taxon>Methanobacteriota</taxon>
        <taxon>Stenosarchaea group</taxon>
        <taxon>Methanomicrobia</taxon>
        <taxon>Methanosarcinales</taxon>
        <taxon>ANME-2 cluster</taxon>
        <taxon>Candidatus Methanogasteraceae</taxon>
        <taxon>Candidatus Methanogaster</taxon>
    </lineage>
</organism>
<dbReference type="GO" id="GO:0050135">
    <property type="term" value="F:NADP+ nucleosidase activity"/>
    <property type="evidence" value="ECO:0007669"/>
    <property type="project" value="InterPro"/>
</dbReference>
<protein>
    <recommendedName>
        <fullName evidence="1">CD-NTase-associated protein 12/Pycsar effector protein TIR domain-containing protein</fullName>
    </recommendedName>
</protein>
<proteinExistence type="predicted"/>
<reference evidence="2" key="1">
    <citation type="submission" date="2020-06" db="EMBL/GenBank/DDBJ databases">
        <title>Unique genomic features of the anaerobic methanotrophic archaea.</title>
        <authorList>
            <person name="Chadwick G.L."/>
            <person name="Skennerton C.T."/>
            <person name="Laso-Perez R."/>
            <person name="Leu A.O."/>
            <person name="Speth D.R."/>
            <person name="Yu H."/>
            <person name="Morgan-Lang C."/>
            <person name="Hatzenpichler R."/>
            <person name="Goudeau D."/>
            <person name="Malmstrom R."/>
            <person name="Brazelton W.J."/>
            <person name="Woyke T."/>
            <person name="Hallam S.J."/>
            <person name="Tyson G.W."/>
            <person name="Wegener G."/>
            <person name="Boetius A."/>
            <person name="Orphan V."/>
        </authorList>
    </citation>
    <scope>NUCLEOTIDE SEQUENCE</scope>
</reference>
<dbReference type="InterPro" id="IPR019302">
    <property type="entry name" value="CAP12/PCTIR_TIR_dom"/>
</dbReference>
<feature type="domain" description="CD-NTase-associated protein 12/Pycsar effector protein TIR" evidence="1">
    <location>
        <begin position="100"/>
        <end position="218"/>
    </location>
</feature>
<dbReference type="Pfam" id="PF10137">
    <property type="entry name" value="CAP12-PCTIR_TIR"/>
    <property type="match status" value="1"/>
</dbReference>
<dbReference type="EMBL" id="MT631437">
    <property type="protein sequence ID" value="QNO50493.1"/>
    <property type="molecule type" value="Genomic_DNA"/>
</dbReference>
<accession>A0A7G9YR59</accession>